<dbReference type="Proteomes" id="UP001597120">
    <property type="component" value="Unassembled WGS sequence"/>
</dbReference>
<sequence>MKTSEGKRLHPLSSVLLALRALKDFLLPLLIIFVSQFFRGQSATGEYSYRILFGAVFLVLAIVSGIWSWAVFRYGTKDGKLFVYQGVFFKKRQYIPYERIQSIDLTEGLLHRLFGLVRVQVQTAGGQKPEAVLTAVTKEAAADLQLELRGRKRAEAVRDTQELGDEREREDADSGPEERFDSPAEVLEPAKDNVIMPKPSRRLPFGQLFIAGLTSGSLGVAFSLIFAAFTQLDEWFPNLFLYSNVARWGWRMLILAVLCILLLAVLVAILSAMIRFANFTVTRDGDELLIERGLLEIKRVTLPIRRIQAIVIVEEPVWQPFGLASIQVESVGYGNEKGESTLLFPLLRKDEIRDFLKEFAPVFVQEEDKAYTPVSRKALPGYLFPVPAVLAVLTLIIGYFTKWGAIGWGLVVLFLLLGWWKYKTAGWIVDADKVIFRYRRISRMTAIIPRGRIQSYSVGRHPFQLRKGLCTAKATVASGGGGTEFRIKGMPAEEGLAILAWYRRWNVGPGRSADNRGG</sequence>
<feature type="transmembrane region" description="Helical" evidence="2">
    <location>
        <begin position="51"/>
        <end position="72"/>
    </location>
</feature>
<feature type="transmembrane region" description="Helical" evidence="2">
    <location>
        <begin position="249"/>
        <end position="274"/>
    </location>
</feature>
<feature type="compositionally biased region" description="Basic and acidic residues" evidence="1">
    <location>
        <begin position="155"/>
        <end position="182"/>
    </location>
</feature>
<dbReference type="RefSeq" id="WP_144935450.1">
    <property type="nucleotide sequence ID" value="NZ_JBHTIU010000002.1"/>
</dbReference>
<dbReference type="InterPro" id="IPR005182">
    <property type="entry name" value="YdbS-like_PH"/>
</dbReference>
<gene>
    <name evidence="4" type="ORF">ACFQ03_00860</name>
</gene>
<feature type="region of interest" description="Disordered" evidence="1">
    <location>
        <begin position="155"/>
        <end position="183"/>
    </location>
</feature>
<dbReference type="PANTHER" id="PTHR34473:SF2">
    <property type="entry name" value="UPF0699 TRANSMEMBRANE PROTEIN YDBT"/>
    <property type="match status" value="1"/>
</dbReference>
<feature type="transmembrane region" description="Helical" evidence="2">
    <location>
        <begin position="405"/>
        <end position="422"/>
    </location>
</feature>
<name>A0ABW3D596_9BACL</name>
<dbReference type="PANTHER" id="PTHR34473">
    <property type="entry name" value="UPF0699 TRANSMEMBRANE PROTEIN YDBS"/>
    <property type="match status" value="1"/>
</dbReference>
<evidence type="ECO:0000313" key="4">
    <source>
        <dbReference type="EMBL" id="MFD0867696.1"/>
    </source>
</evidence>
<dbReference type="Pfam" id="PF03703">
    <property type="entry name" value="bPH_2"/>
    <property type="match status" value="3"/>
</dbReference>
<feature type="domain" description="YdbS-like PH" evidence="3">
    <location>
        <begin position="422"/>
        <end position="502"/>
    </location>
</feature>
<proteinExistence type="predicted"/>
<keyword evidence="2" id="KW-0472">Membrane</keyword>
<accession>A0ABW3D596</accession>
<comment type="caution">
    <text evidence="4">The sequence shown here is derived from an EMBL/GenBank/DDBJ whole genome shotgun (WGS) entry which is preliminary data.</text>
</comment>
<feature type="transmembrane region" description="Helical" evidence="2">
    <location>
        <begin position="379"/>
        <end position="399"/>
    </location>
</feature>
<feature type="domain" description="YdbS-like PH" evidence="3">
    <location>
        <begin position="69"/>
        <end position="160"/>
    </location>
</feature>
<evidence type="ECO:0000259" key="3">
    <source>
        <dbReference type="Pfam" id="PF03703"/>
    </source>
</evidence>
<keyword evidence="2" id="KW-1133">Transmembrane helix</keyword>
<protein>
    <submittedName>
        <fullName evidence="4">PH domain-containing protein</fullName>
    </submittedName>
</protein>
<feature type="transmembrane region" description="Helical" evidence="2">
    <location>
        <begin position="21"/>
        <end position="39"/>
    </location>
</feature>
<keyword evidence="5" id="KW-1185">Reference proteome</keyword>
<organism evidence="4 5">
    <name type="scientific">Paenibacillus residui</name>
    <dbReference type="NCBI Taxonomy" id="629724"/>
    <lineage>
        <taxon>Bacteria</taxon>
        <taxon>Bacillati</taxon>
        <taxon>Bacillota</taxon>
        <taxon>Bacilli</taxon>
        <taxon>Bacillales</taxon>
        <taxon>Paenibacillaceae</taxon>
        <taxon>Paenibacillus</taxon>
    </lineage>
</organism>
<reference evidence="5" key="1">
    <citation type="journal article" date="2019" name="Int. J. Syst. Evol. Microbiol.">
        <title>The Global Catalogue of Microorganisms (GCM) 10K type strain sequencing project: providing services to taxonomists for standard genome sequencing and annotation.</title>
        <authorList>
            <consortium name="The Broad Institute Genomics Platform"/>
            <consortium name="The Broad Institute Genome Sequencing Center for Infectious Disease"/>
            <person name="Wu L."/>
            <person name="Ma J."/>
        </authorList>
    </citation>
    <scope>NUCLEOTIDE SEQUENCE [LARGE SCALE GENOMIC DNA]</scope>
    <source>
        <strain evidence="5">CCUG 57263</strain>
    </source>
</reference>
<dbReference type="PIRSF" id="PIRSF026631">
    <property type="entry name" value="UCP026631"/>
    <property type="match status" value="1"/>
</dbReference>
<feature type="domain" description="YdbS-like PH" evidence="3">
    <location>
        <begin position="277"/>
        <end position="357"/>
    </location>
</feature>
<evidence type="ECO:0000256" key="2">
    <source>
        <dbReference type="SAM" id="Phobius"/>
    </source>
</evidence>
<dbReference type="InterPro" id="IPR014529">
    <property type="entry name" value="UCP026631"/>
</dbReference>
<feature type="transmembrane region" description="Helical" evidence="2">
    <location>
        <begin position="208"/>
        <end position="229"/>
    </location>
</feature>
<evidence type="ECO:0000313" key="5">
    <source>
        <dbReference type="Proteomes" id="UP001597120"/>
    </source>
</evidence>
<keyword evidence="2" id="KW-0812">Transmembrane</keyword>
<evidence type="ECO:0000256" key="1">
    <source>
        <dbReference type="SAM" id="MobiDB-lite"/>
    </source>
</evidence>
<dbReference type="EMBL" id="JBHTIU010000002">
    <property type="protein sequence ID" value="MFD0867696.1"/>
    <property type="molecule type" value="Genomic_DNA"/>
</dbReference>